<keyword evidence="2" id="KW-1185">Reference proteome</keyword>
<dbReference type="KEGG" id="cagg:HYG79_12985"/>
<dbReference type="EMBL" id="CP058595">
    <property type="protein sequence ID" value="QLG46221.1"/>
    <property type="molecule type" value="Genomic_DNA"/>
</dbReference>
<dbReference type="AlphaFoldDB" id="A0A7H9ARV3"/>
<dbReference type="RefSeq" id="WP_179242502.1">
    <property type="nucleotide sequence ID" value="NZ_CP058595.1"/>
</dbReference>
<reference evidence="1 2" key="1">
    <citation type="journal article" date="2006" name="Int. J. Syst. Evol. Microbiol.">
        <title>Costertonia aggregata gen. nov., sp. nov., a mesophilic marine bacterium of the family Flavobacteriaceae, isolated from a mature biofilm.</title>
        <authorList>
            <person name="Kwon K.K."/>
            <person name="Lee Y.K."/>
            <person name="Lee H.K."/>
        </authorList>
    </citation>
    <scope>NUCLEOTIDE SEQUENCE [LARGE SCALE GENOMIC DNA]</scope>
    <source>
        <strain evidence="1 2">KCCM 42265</strain>
    </source>
</reference>
<evidence type="ECO:0000313" key="2">
    <source>
        <dbReference type="Proteomes" id="UP000509302"/>
    </source>
</evidence>
<name>A0A7H9ARV3_9FLAO</name>
<proteinExistence type="predicted"/>
<protein>
    <submittedName>
        <fullName evidence="1">Uncharacterized protein</fullName>
    </submittedName>
</protein>
<gene>
    <name evidence="1" type="ORF">HYG79_12985</name>
</gene>
<sequence>MADNTELINEALEFEKLKMSHMSTSDRVKASRKAKSLVLGLNEIYKKNKDSEIMDIMKMITEKKKKIDKRLKGRQ</sequence>
<dbReference type="Proteomes" id="UP000509302">
    <property type="component" value="Chromosome"/>
</dbReference>
<accession>A0A7H9ARV3</accession>
<organism evidence="1 2">
    <name type="scientific">Costertonia aggregata</name>
    <dbReference type="NCBI Taxonomy" id="343403"/>
    <lineage>
        <taxon>Bacteria</taxon>
        <taxon>Pseudomonadati</taxon>
        <taxon>Bacteroidota</taxon>
        <taxon>Flavobacteriia</taxon>
        <taxon>Flavobacteriales</taxon>
        <taxon>Flavobacteriaceae</taxon>
        <taxon>Costertonia</taxon>
    </lineage>
</organism>
<evidence type="ECO:0000313" key="1">
    <source>
        <dbReference type="EMBL" id="QLG46221.1"/>
    </source>
</evidence>